<dbReference type="Pfam" id="PF17762">
    <property type="entry name" value="HTH_ParB"/>
    <property type="match status" value="1"/>
</dbReference>
<comment type="similarity">
    <text evidence="1">Belongs to the ParB family.</text>
</comment>
<dbReference type="InterPro" id="IPR003115">
    <property type="entry name" value="ParB_N"/>
</dbReference>
<dbReference type="OrthoDB" id="9802051at2"/>
<dbReference type="GO" id="GO:0005694">
    <property type="term" value="C:chromosome"/>
    <property type="evidence" value="ECO:0007669"/>
    <property type="project" value="TreeGrafter"/>
</dbReference>
<dbReference type="Gene3D" id="3.90.1530.30">
    <property type="match status" value="1"/>
</dbReference>
<proteinExistence type="inferred from homology"/>
<accession>A0A077DB75</accession>
<dbReference type="Proteomes" id="UP000028945">
    <property type="component" value="Chromosome"/>
</dbReference>
<evidence type="ECO:0000256" key="4">
    <source>
        <dbReference type="ARBA" id="ARBA00025472"/>
    </source>
</evidence>
<reference evidence="6 7" key="1">
    <citation type="journal article" date="2014" name="BMC Genomics">
        <title>A genomic perspective on a new bacterial genus and species from the Alcaligenaceae family, Basilea psittacipulmonis.</title>
        <authorList>
            <person name="Whiteson K.L."/>
            <person name="Hernandez D."/>
            <person name="Lazarevic V."/>
            <person name="Gaia N."/>
            <person name="Farinelli L."/>
            <person name="Francois P."/>
            <person name="Pilo P."/>
            <person name="Frey J."/>
            <person name="Schrenzel J."/>
        </authorList>
    </citation>
    <scope>NUCLEOTIDE SEQUENCE [LARGE SCALE GENOMIC DNA]</scope>
    <source>
        <strain evidence="6 7">DSM 24701</strain>
    </source>
</reference>
<dbReference type="GO" id="GO:0007059">
    <property type="term" value="P:chromosome segregation"/>
    <property type="evidence" value="ECO:0007669"/>
    <property type="project" value="UniProtKB-KW"/>
</dbReference>
<dbReference type="InterPro" id="IPR050336">
    <property type="entry name" value="Chromosome_partition/occlusion"/>
</dbReference>
<dbReference type="Gene3D" id="1.10.10.2830">
    <property type="match status" value="1"/>
</dbReference>
<sequence length="335" mass="36993">MATAKTKKASTVTKKTPAASVKRGLGKSVVMTNKTTSNVSRRGLGGGAKNLLVPTDIDSLLDEVKNTSKDSVMYIKLSDLQPGHYQPRTFMDDTLLNELADSIREQGVIQPLLVRKLKDNRYEIIAGERRFRAAKIAGLLEVPALVKSVDDQNAAIIALIENMQRADLNALEEAKGVKRLIDEFSFTHEQASKAIGRSRSFTTNLLRLLNLAEPVQKMLSDGQLDMGHARALLATDLGTQIILANQVINKNLSVRETEKLVATSSQKIRPKSKKDKNVDADVLMVQRALSDYLQTKVNIKLVGKKKGSLVFDFSDWDHLNDLLDKLGLNEYLASL</sequence>
<name>A0A077DB75_9BURK</name>
<protein>
    <submittedName>
        <fullName evidence="6">Chromosome partitioning protein ParB</fullName>
    </submittedName>
</protein>
<evidence type="ECO:0000256" key="3">
    <source>
        <dbReference type="ARBA" id="ARBA00023125"/>
    </source>
</evidence>
<gene>
    <name evidence="6" type="ORF">IX83_00020</name>
</gene>
<dbReference type="SMART" id="SM00470">
    <property type="entry name" value="ParB"/>
    <property type="match status" value="1"/>
</dbReference>
<dbReference type="AlphaFoldDB" id="A0A077DB75"/>
<evidence type="ECO:0000256" key="2">
    <source>
        <dbReference type="ARBA" id="ARBA00022829"/>
    </source>
</evidence>
<dbReference type="InterPro" id="IPR036086">
    <property type="entry name" value="ParB/Sulfiredoxin_sf"/>
</dbReference>
<dbReference type="Pfam" id="PF02195">
    <property type="entry name" value="ParB_N"/>
    <property type="match status" value="1"/>
</dbReference>
<keyword evidence="2" id="KW-0159">Chromosome partition</keyword>
<dbReference type="NCBIfam" id="TIGR00180">
    <property type="entry name" value="parB_part"/>
    <property type="match status" value="1"/>
</dbReference>
<dbReference type="InterPro" id="IPR057240">
    <property type="entry name" value="ParB_dimer_C"/>
</dbReference>
<dbReference type="CDD" id="cd16393">
    <property type="entry name" value="SPO0J_N"/>
    <property type="match status" value="1"/>
</dbReference>
<dbReference type="GO" id="GO:0003677">
    <property type="term" value="F:DNA binding"/>
    <property type="evidence" value="ECO:0007669"/>
    <property type="project" value="UniProtKB-KW"/>
</dbReference>
<dbReference type="STRING" id="1072685.IX83_00020"/>
<dbReference type="FunFam" id="3.90.1530.30:FF:000001">
    <property type="entry name" value="Chromosome partitioning protein ParB"/>
    <property type="match status" value="1"/>
</dbReference>
<dbReference type="HOGENOM" id="CLU_023853_0_0_4"/>
<evidence type="ECO:0000313" key="7">
    <source>
        <dbReference type="Proteomes" id="UP000028945"/>
    </source>
</evidence>
<evidence type="ECO:0000259" key="5">
    <source>
        <dbReference type="SMART" id="SM00470"/>
    </source>
</evidence>
<dbReference type="SUPFAM" id="SSF109709">
    <property type="entry name" value="KorB DNA-binding domain-like"/>
    <property type="match status" value="1"/>
</dbReference>
<dbReference type="SUPFAM" id="SSF110849">
    <property type="entry name" value="ParB/Sulfiredoxin"/>
    <property type="match status" value="1"/>
</dbReference>
<feature type="domain" description="ParB-like N-terminal" evidence="5">
    <location>
        <begin position="73"/>
        <end position="163"/>
    </location>
</feature>
<dbReference type="PANTHER" id="PTHR33375:SF1">
    <property type="entry name" value="CHROMOSOME-PARTITIONING PROTEIN PARB-RELATED"/>
    <property type="match status" value="1"/>
</dbReference>
<dbReference type="eggNOG" id="COG1475">
    <property type="taxonomic scope" value="Bacteria"/>
</dbReference>
<dbReference type="FunFam" id="1.10.10.2830:FF:000001">
    <property type="entry name" value="Chromosome partitioning protein ParB"/>
    <property type="match status" value="1"/>
</dbReference>
<keyword evidence="3" id="KW-0238">DNA-binding</keyword>
<evidence type="ECO:0000313" key="6">
    <source>
        <dbReference type="EMBL" id="AIL31924.1"/>
    </source>
</evidence>
<dbReference type="KEGG" id="bpsi:IX83_00020"/>
<evidence type="ECO:0000256" key="1">
    <source>
        <dbReference type="ARBA" id="ARBA00006295"/>
    </source>
</evidence>
<dbReference type="GO" id="GO:0045881">
    <property type="term" value="P:positive regulation of sporulation resulting in formation of a cellular spore"/>
    <property type="evidence" value="ECO:0007669"/>
    <property type="project" value="TreeGrafter"/>
</dbReference>
<dbReference type="EMBL" id="CP009238">
    <property type="protein sequence ID" value="AIL31924.1"/>
    <property type="molecule type" value="Genomic_DNA"/>
</dbReference>
<dbReference type="InterPro" id="IPR041468">
    <property type="entry name" value="HTH_ParB/Spo0J"/>
</dbReference>
<keyword evidence="7" id="KW-1185">Reference proteome</keyword>
<dbReference type="PANTHER" id="PTHR33375">
    <property type="entry name" value="CHROMOSOME-PARTITIONING PROTEIN PARB-RELATED"/>
    <property type="match status" value="1"/>
</dbReference>
<comment type="function">
    <text evidence="4">Involved in chromosome partition. Localize to both poles of the predivisional cell following completion of DNA replication. Binds to the DNA origin of replication.</text>
</comment>
<organism evidence="6 7">
    <name type="scientific">Basilea psittacipulmonis DSM 24701</name>
    <dbReference type="NCBI Taxonomy" id="1072685"/>
    <lineage>
        <taxon>Bacteria</taxon>
        <taxon>Pseudomonadati</taxon>
        <taxon>Pseudomonadota</taxon>
        <taxon>Betaproteobacteria</taxon>
        <taxon>Burkholderiales</taxon>
        <taxon>Alcaligenaceae</taxon>
        <taxon>Basilea</taxon>
    </lineage>
</organism>
<dbReference type="Pfam" id="PF23552">
    <property type="entry name" value="ParB_C"/>
    <property type="match status" value="1"/>
</dbReference>
<dbReference type="InterPro" id="IPR004437">
    <property type="entry name" value="ParB/RepB/Spo0J"/>
</dbReference>